<dbReference type="FunFam" id="3.90.550.10:FF:000075">
    <property type="entry name" value="Probable UDP-N-acetylglucosamine pyrophosphorylase"/>
    <property type="match status" value="1"/>
</dbReference>
<dbReference type="InterPro" id="IPR029044">
    <property type="entry name" value="Nucleotide-diphossugar_trans"/>
</dbReference>
<comment type="pathway">
    <text evidence="1">Nucleotide-sugar biosynthesis; UDP-N-acetyl-alpha-D-glucosamine biosynthesis; UDP-N-acetyl-alpha-D-glucosamine from N-acetyl-alpha-D-glucosamine 1-phosphate: step 1/1.</text>
</comment>
<protein>
    <recommendedName>
        <fullName evidence="3">UDP-N-acetylglucosamine diphosphorylase</fullName>
        <ecNumber evidence="3">2.7.7.23</ecNumber>
    </recommendedName>
</protein>
<dbReference type="OrthoDB" id="532420at2759"/>
<evidence type="ECO:0000256" key="3">
    <source>
        <dbReference type="ARBA" id="ARBA00012457"/>
    </source>
</evidence>
<reference evidence="7" key="1">
    <citation type="submission" date="2020-11" db="EMBL/GenBank/DDBJ databases">
        <authorList>
            <consortium name="DOE Joint Genome Institute"/>
            <person name="Ahrendt S."/>
            <person name="Riley R."/>
            <person name="Andreopoulos W."/>
            <person name="Labutti K."/>
            <person name="Pangilinan J."/>
            <person name="Ruiz-Duenas F.J."/>
            <person name="Barrasa J.M."/>
            <person name="Sanchez-Garcia M."/>
            <person name="Camarero S."/>
            <person name="Miyauchi S."/>
            <person name="Serrano A."/>
            <person name="Linde D."/>
            <person name="Babiker R."/>
            <person name="Drula E."/>
            <person name="Ayuso-Fernandez I."/>
            <person name="Pacheco R."/>
            <person name="Padilla G."/>
            <person name="Ferreira P."/>
            <person name="Barriuso J."/>
            <person name="Kellner H."/>
            <person name="Castanera R."/>
            <person name="Alfaro M."/>
            <person name="Ramirez L."/>
            <person name="Pisabarro A.G."/>
            <person name="Kuo A."/>
            <person name="Tritt A."/>
            <person name="Lipzen A."/>
            <person name="He G."/>
            <person name="Yan M."/>
            <person name="Ng V."/>
            <person name="Cullen D."/>
            <person name="Martin F."/>
            <person name="Rosso M.-N."/>
            <person name="Henrissat B."/>
            <person name="Hibbett D."/>
            <person name="Martinez A.T."/>
            <person name="Grigoriev I.V."/>
        </authorList>
    </citation>
    <scope>NUCLEOTIDE SEQUENCE</scope>
    <source>
        <strain evidence="7">MF-IS2</strain>
    </source>
</reference>
<dbReference type="CDD" id="cd04193">
    <property type="entry name" value="UDPGlcNAc_PPase"/>
    <property type="match status" value="1"/>
</dbReference>
<dbReference type="PANTHER" id="PTHR11952:SF2">
    <property type="entry name" value="LD24639P"/>
    <property type="match status" value="1"/>
</dbReference>
<dbReference type="Proteomes" id="UP000807342">
    <property type="component" value="Unassembled WGS sequence"/>
</dbReference>
<dbReference type="SUPFAM" id="SSF53448">
    <property type="entry name" value="Nucleotide-diphospho-sugar transferases"/>
    <property type="match status" value="1"/>
</dbReference>
<evidence type="ECO:0000256" key="2">
    <source>
        <dbReference type="ARBA" id="ARBA00010401"/>
    </source>
</evidence>
<gene>
    <name evidence="7" type="ORF">P691DRAFT_656944</name>
</gene>
<dbReference type="PANTHER" id="PTHR11952">
    <property type="entry name" value="UDP- GLUCOSE PYROPHOSPHORYLASE"/>
    <property type="match status" value="1"/>
</dbReference>
<dbReference type="AlphaFoldDB" id="A0A9P5XQZ9"/>
<evidence type="ECO:0000313" key="7">
    <source>
        <dbReference type="EMBL" id="KAF9454196.1"/>
    </source>
</evidence>
<evidence type="ECO:0000256" key="5">
    <source>
        <dbReference type="ARBA" id="ARBA00022695"/>
    </source>
</evidence>
<evidence type="ECO:0000256" key="1">
    <source>
        <dbReference type="ARBA" id="ARBA00005208"/>
    </source>
</evidence>
<dbReference type="Gene3D" id="3.90.550.10">
    <property type="entry name" value="Spore Coat Polysaccharide Biosynthesis Protein SpsA, Chain A"/>
    <property type="match status" value="1"/>
</dbReference>
<dbReference type="EMBL" id="MU151056">
    <property type="protein sequence ID" value="KAF9454196.1"/>
    <property type="molecule type" value="Genomic_DNA"/>
</dbReference>
<keyword evidence="4" id="KW-0808">Transferase</keyword>
<dbReference type="Pfam" id="PF01704">
    <property type="entry name" value="UDPGP"/>
    <property type="match status" value="1"/>
</dbReference>
<dbReference type="InterPro" id="IPR002618">
    <property type="entry name" value="UDPGP_fam"/>
</dbReference>
<name>A0A9P5XQZ9_9AGAR</name>
<comment type="catalytic activity">
    <reaction evidence="6">
        <text>N-acetyl-alpha-D-glucosamine 1-phosphate + UTP + H(+) = UDP-N-acetyl-alpha-D-glucosamine + diphosphate</text>
        <dbReference type="Rhea" id="RHEA:13509"/>
        <dbReference type="ChEBI" id="CHEBI:15378"/>
        <dbReference type="ChEBI" id="CHEBI:33019"/>
        <dbReference type="ChEBI" id="CHEBI:46398"/>
        <dbReference type="ChEBI" id="CHEBI:57705"/>
        <dbReference type="ChEBI" id="CHEBI:57776"/>
        <dbReference type="EC" id="2.7.7.23"/>
    </reaction>
</comment>
<evidence type="ECO:0000256" key="4">
    <source>
        <dbReference type="ARBA" id="ARBA00022679"/>
    </source>
</evidence>
<organism evidence="7 8">
    <name type="scientific">Macrolepiota fuliginosa MF-IS2</name>
    <dbReference type="NCBI Taxonomy" id="1400762"/>
    <lineage>
        <taxon>Eukaryota</taxon>
        <taxon>Fungi</taxon>
        <taxon>Dikarya</taxon>
        <taxon>Basidiomycota</taxon>
        <taxon>Agaricomycotina</taxon>
        <taxon>Agaricomycetes</taxon>
        <taxon>Agaricomycetidae</taxon>
        <taxon>Agaricales</taxon>
        <taxon>Agaricineae</taxon>
        <taxon>Agaricaceae</taxon>
        <taxon>Macrolepiota</taxon>
    </lineage>
</organism>
<proteinExistence type="inferred from homology"/>
<dbReference type="GO" id="GO:0003977">
    <property type="term" value="F:UDP-N-acetylglucosamine diphosphorylase activity"/>
    <property type="evidence" value="ECO:0007669"/>
    <property type="project" value="UniProtKB-EC"/>
</dbReference>
<comment type="similarity">
    <text evidence="2">Belongs to the UDPGP type 1 family.</text>
</comment>
<accession>A0A9P5XQZ9</accession>
<dbReference type="InterPro" id="IPR039741">
    <property type="entry name" value="UDP-sugar_pyrophosphorylase"/>
</dbReference>
<dbReference type="GO" id="GO:0006048">
    <property type="term" value="P:UDP-N-acetylglucosamine biosynthetic process"/>
    <property type="evidence" value="ECO:0007669"/>
    <property type="project" value="TreeGrafter"/>
</dbReference>
<evidence type="ECO:0000256" key="6">
    <source>
        <dbReference type="ARBA" id="ARBA00048493"/>
    </source>
</evidence>
<dbReference type="EC" id="2.7.7.23" evidence="3"/>
<comment type="caution">
    <text evidence="7">The sequence shown here is derived from an EMBL/GenBank/DDBJ whole genome shotgun (WGS) entry which is preliminary data.</text>
</comment>
<keyword evidence="5" id="KW-0548">Nucleotidyltransferase</keyword>
<keyword evidence="8" id="KW-1185">Reference proteome</keyword>
<sequence>MSIDNLKKRYEAAGQGHLFKFWANLSQAERDALTAQLESLNIERVNRIYKKAIAAEAASSDTAEQAEIIEPIPKEATDSVVGNPEKQQEWRRIGLDAISRNQVGVLLMAGGQGTRLGSSAPKGCYDIGLPSHKSLFQYQAERIASLQRVAEQENRKPAGSVIIPWYVMTSGPTRRETEDFFTRNSYFGLNPANVVFFEQGTLPCLTMEGKVLLDSSSHIAVAPDGNGGVYAATRAPLSPNKPDSVLSDLDKRKVLYVHAYCVDNCLVRVADPVFLGYGIHKQADCAAKVVPKASPSESVGVVARRGNKYGVVEYSEISKEQAERRDAETGELAFRAGNIANHFYTTAFLKRVESFEDELAFHIARKKIPHVDLGSGQSVKPSKPNGMKLEMFVFDVFPHTERFAVLEVERSEEFSPLKNAPGTGSDDAETSRRDLLAQHQRFLENAGATVKQGVTIEISPLVTYAGEGLEGVKGKTFTKSGLVGSVEELDVLA</sequence>
<evidence type="ECO:0000313" key="8">
    <source>
        <dbReference type="Proteomes" id="UP000807342"/>
    </source>
</evidence>